<dbReference type="GO" id="GO:0005886">
    <property type="term" value="C:plasma membrane"/>
    <property type="evidence" value="ECO:0007669"/>
    <property type="project" value="TreeGrafter"/>
</dbReference>
<feature type="region of interest" description="Disordered" evidence="7">
    <location>
        <begin position="1154"/>
        <end position="1205"/>
    </location>
</feature>
<feature type="transmembrane region" description="Helical" evidence="8">
    <location>
        <begin position="304"/>
        <end position="326"/>
    </location>
</feature>
<feature type="transmembrane region" description="Helical" evidence="8">
    <location>
        <begin position="82"/>
        <end position="99"/>
    </location>
</feature>
<protein>
    <recommendedName>
        <fullName evidence="11">Adenine/guanine permease AZG1</fullName>
    </recommendedName>
</protein>
<evidence type="ECO:0000256" key="1">
    <source>
        <dbReference type="ARBA" id="ARBA00004127"/>
    </source>
</evidence>
<evidence type="ECO:0000256" key="4">
    <source>
        <dbReference type="ARBA" id="ARBA00022692"/>
    </source>
</evidence>
<comment type="caution">
    <text evidence="9">The sequence shown here is derived from an EMBL/GenBank/DDBJ whole genome shotgun (WGS) entry which is preliminary data.</text>
</comment>
<dbReference type="PANTHER" id="PTHR43337">
    <property type="entry name" value="XANTHINE/URACIL PERMEASE C887.17-RELATED"/>
    <property type="match status" value="1"/>
</dbReference>
<feature type="compositionally biased region" description="Low complexity" evidence="7">
    <location>
        <begin position="1175"/>
        <end position="1190"/>
    </location>
</feature>
<feature type="transmembrane region" description="Helical" evidence="8">
    <location>
        <begin position="524"/>
        <end position="544"/>
    </location>
</feature>
<name>A0AAD9MM69_PROWI</name>
<dbReference type="AlphaFoldDB" id="A0AAD9MM69"/>
<evidence type="ECO:0000313" key="10">
    <source>
        <dbReference type="Proteomes" id="UP001255856"/>
    </source>
</evidence>
<dbReference type="GO" id="GO:0015853">
    <property type="term" value="P:adenine transport"/>
    <property type="evidence" value="ECO:0007669"/>
    <property type="project" value="TreeGrafter"/>
</dbReference>
<dbReference type="GO" id="GO:0005345">
    <property type="term" value="F:purine nucleobase transmembrane transporter activity"/>
    <property type="evidence" value="ECO:0007669"/>
    <property type="project" value="TreeGrafter"/>
</dbReference>
<feature type="compositionally biased region" description="Low complexity" evidence="7">
    <location>
        <begin position="1102"/>
        <end position="1112"/>
    </location>
</feature>
<feature type="transmembrane region" description="Helical" evidence="8">
    <location>
        <begin position="413"/>
        <end position="437"/>
    </location>
</feature>
<evidence type="ECO:0000256" key="8">
    <source>
        <dbReference type="SAM" id="Phobius"/>
    </source>
</evidence>
<evidence type="ECO:0000256" key="5">
    <source>
        <dbReference type="ARBA" id="ARBA00022989"/>
    </source>
</evidence>
<keyword evidence="3" id="KW-0813">Transport</keyword>
<feature type="compositionally biased region" description="Low complexity" evidence="7">
    <location>
        <begin position="987"/>
        <end position="1005"/>
    </location>
</feature>
<feature type="region of interest" description="Disordered" evidence="7">
    <location>
        <begin position="691"/>
        <end position="783"/>
    </location>
</feature>
<feature type="compositionally biased region" description="Polar residues" evidence="7">
    <location>
        <begin position="1193"/>
        <end position="1204"/>
    </location>
</feature>
<evidence type="ECO:0008006" key="11">
    <source>
        <dbReference type="Google" id="ProtNLM"/>
    </source>
</evidence>
<evidence type="ECO:0000256" key="7">
    <source>
        <dbReference type="SAM" id="MobiDB-lite"/>
    </source>
</evidence>
<feature type="compositionally biased region" description="Acidic residues" evidence="7">
    <location>
        <begin position="1067"/>
        <end position="1076"/>
    </location>
</feature>
<dbReference type="GO" id="GO:0015854">
    <property type="term" value="P:guanine transport"/>
    <property type="evidence" value="ECO:0007669"/>
    <property type="project" value="TreeGrafter"/>
</dbReference>
<organism evidence="9 10">
    <name type="scientific">Prototheca wickerhamii</name>
    <dbReference type="NCBI Taxonomy" id="3111"/>
    <lineage>
        <taxon>Eukaryota</taxon>
        <taxon>Viridiplantae</taxon>
        <taxon>Chlorophyta</taxon>
        <taxon>core chlorophytes</taxon>
        <taxon>Trebouxiophyceae</taxon>
        <taxon>Chlorellales</taxon>
        <taxon>Chlorellaceae</taxon>
        <taxon>Prototheca</taxon>
    </lineage>
</organism>
<comment type="subcellular location">
    <subcellularLocation>
        <location evidence="1">Endomembrane system</location>
        <topology evidence="1">Multi-pass membrane protein</topology>
    </subcellularLocation>
</comment>
<keyword evidence="10" id="KW-1185">Reference proteome</keyword>
<feature type="region of interest" description="Disordered" evidence="7">
    <location>
        <begin position="952"/>
        <end position="1140"/>
    </location>
</feature>
<dbReference type="EMBL" id="JASFZW010000010">
    <property type="protein sequence ID" value="KAK2076471.1"/>
    <property type="molecule type" value="Genomic_DNA"/>
</dbReference>
<gene>
    <name evidence="9" type="ORF">QBZ16_000996</name>
</gene>
<dbReference type="Pfam" id="PF00860">
    <property type="entry name" value="Xan_ur_permease"/>
    <property type="match status" value="1"/>
</dbReference>
<dbReference type="GO" id="GO:0012505">
    <property type="term" value="C:endomembrane system"/>
    <property type="evidence" value="ECO:0007669"/>
    <property type="project" value="UniProtKB-SubCell"/>
</dbReference>
<keyword evidence="6 8" id="KW-0472">Membrane</keyword>
<feature type="transmembrane region" description="Helical" evidence="8">
    <location>
        <begin position="203"/>
        <end position="222"/>
    </location>
</feature>
<feature type="transmembrane region" description="Helical" evidence="8">
    <location>
        <begin position="476"/>
        <end position="494"/>
    </location>
</feature>
<dbReference type="InterPro" id="IPR045018">
    <property type="entry name" value="Azg-like"/>
</dbReference>
<keyword evidence="5 8" id="KW-1133">Transmembrane helix</keyword>
<reference evidence="9" key="1">
    <citation type="submission" date="2021-01" db="EMBL/GenBank/DDBJ databases">
        <authorList>
            <person name="Eckstrom K.M.E."/>
        </authorList>
    </citation>
    <scope>NUCLEOTIDE SEQUENCE</scope>
    <source>
        <strain evidence="9">UVCC 0001</strain>
    </source>
</reference>
<evidence type="ECO:0000256" key="3">
    <source>
        <dbReference type="ARBA" id="ARBA00022448"/>
    </source>
</evidence>
<accession>A0AAD9MM69</accession>
<feature type="transmembrane region" description="Helical" evidence="8">
    <location>
        <begin position="449"/>
        <end position="470"/>
    </location>
</feature>
<comment type="similarity">
    <text evidence="2">Belongs to the nucleobase:cation symporter-2 (NCS2) (TC 2.A.40) family. Azg-like subfamily.</text>
</comment>
<feature type="region of interest" description="Disordered" evidence="7">
    <location>
        <begin position="798"/>
        <end position="819"/>
    </location>
</feature>
<evidence type="ECO:0000256" key="2">
    <source>
        <dbReference type="ARBA" id="ARBA00005697"/>
    </source>
</evidence>
<feature type="transmembrane region" description="Helical" evidence="8">
    <location>
        <begin position="368"/>
        <end position="393"/>
    </location>
</feature>
<feature type="region of interest" description="Disordered" evidence="7">
    <location>
        <begin position="903"/>
        <end position="933"/>
    </location>
</feature>
<proteinExistence type="inferred from homology"/>
<keyword evidence="4 8" id="KW-0812">Transmembrane</keyword>
<feature type="compositionally biased region" description="Low complexity" evidence="7">
    <location>
        <begin position="741"/>
        <end position="752"/>
    </location>
</feature>
<feature type="region of interest" description="Disordered" evidence="7">
    <location>
        <begin position="832"/>
        <end position="876"/>
    </location>
</feature>
<dbReference type="Proteomes" id="UP001255856">
    <property type="component" value="Unassembled WGS sequence"/>
</dbReference>
<evidence type="ECO:0000256" key="6">
    <source>
        <dbReference type="ARBA" id="ARBA00023136"/>
    </source>
</evidence>
<dbReference type="PANTHER" id="PTHR43337:SF1">
    <property type="entry name" value="XANTHINE_URACIL PERMEASE C887.17-RELATED"/>
    <property type="match status" value="1"/>
</dbReference>
<feature type="compositionally biased region" description="Basic and acidic residues" evidence="7">
    <location>
        <begin position="1113"/>
        <end position="1122"/>
    </location>
</feature>
<sequence length="1218" mass="127797">MPGIKELSGSFRHALHETRDVLGSSAKRMVSSTEAAWSRATDGVDNMSRRFNRFTNRLNSWADNNRIGRYFRFRERNAKFTVELRAGTIIFLMVAYILAVNPNILITTGGTCTAQQNCLPENAMEMGSACLGNADDELAVSCLQNLKRNLITATAASSLISTFINGALANLPLALAPGIGVNAYVAYQVIGVFGRGELTYEQTMATIFVESWIFILLSITGVRGGIIKFMPKTVALASSVGIGLLLAFTGLRNLEAVVFDASTLVQLGGCNPGSRESVYAFNQPLQPGVTLTQANITLSEADGALIIGIFFVTVISWIPGHAATYLGPSSSIPGGEARLDVFKQIVAAPTLNATGAAWSWSAFGTSQLWVVLITLLYIDLLDCTGTLLSMAHVLDSMLPGFLDDAGEFPGQMWAFLADGVGILVGSLMGTTPLTVYIESAAGIEDGGRTGLTAIMVSFYFFVALFFSPVLASIPPYATGPALVLVGAILIGHVNRIEWDNIGEAIPALLTIILMPMTYSVAYGVIAGLGSYLAIHLPFWIYDLIIKRFKRRSLAAESGTVPSNPYMRRKAYQGSSFRRGPGAAPSEEGASGFSGGLPLSLTLPSQMGLGTPQASFYDLPPGEDATAPGQSPGLRGRGRSFSNFRMSFDVSPHRGGVPGQSRGASMVPTPMAGSQLDLAALDDPARRHIRKVVPRPLARVQTAVPEQRRASAGPARSSKSMSGGAPGGGFNLFPEVELSQQSMGAASGSSPAESGGGGGFKLFGDVPDAESAKPANGSPNGLDGGGGFKLFGDVALPNDGADASERASGSEAGADGGGFRLFGDVEPIKLGRSSAEEAEAGEPTSQDAEPAAESPTLFLQPQARTSPYAARSPDAGFRSFGMDQRAAAMEREDTADLSAFGFGRRPAAAPSRRGRPAAAPRGIPRASSDSAISELSEGMAQHATLNYEGLNLAGSGRGRAASREGGGIGRVPLRGGPSQRSLGEVELAPSSGGATPSPTTTSARRAYNWGEEEEEEGALPGEADSDEGHVVAARSSTADEEEEEEHDAVPPLRHDARGSGAWRPPAESESEEEEESGEPVGFAQRWLAQQRGLSAAELRPRGRSASSSGASSPDRGRAARRGADLGVELSTASMPAARPRFPWFPTDAELETLEEPAQLDLSVPRRSISATTSQRPGMAAPPAFASPFDAPVQPTGSQEVGTPTRNAARVSRLTGDWTM</sequence>
<evidence type="ECO:0000313" key="9">
    <source>
        <dbReference type="EMBL" id="KAK2076471.1"/>
    </source>
</evidence>
<dbReference type="InterPro" id="IPR006043">
    <property type="entry name" value="NCS2"/>
</dbReference>
<feature type="compositionally biased region" description="Low complexity" evidence="7">
    <location>
        <begin position="903"/>
        <end position="927"/>
    </location>
</feature>